<dbReference type="Gene3D" id="3.80.10.10">
    <property type="entry name" value="Ribonuclease Inhibitor"/>
    <property type="match status" value="1"/>
</dbReference>
<protein>
    <recommendedName>
        <fullName evidence="4">F-box domain-containing protein</fullName>
    </recommendedName>
</protein>
<gene>
    <name evidence="2" type="ORF">BJ322DRAFT_1089499</name>
</gene>
<proteinExistence type="predicted"/>
<dbReference type="InterPro" id="IPR032675">
    <property type="entry name" value="LRR_dom_sf"/>
</dbReference>
<accession>A0A9P6H4V1</accession>
<evidence type="ECO:0000256" key="1">
    <source>
        <dbReference type="SAM" id="MobiDB-lite"/>
    </source>
</evidence>
<feature type="compositionally biased region" description="Polar residues" evidence="1">
    <location>
        <begin position="8"/>
        <end position="21"/>
    </location>
</feature>
<keyword evidence="3" id="KW-1185">Reference proteome</keyword>
<feature type="region of interest" description="Disordered" evidence="1">
    <location>
        <begin position="1"/>
        <end position="21"/>
    </location>
</feature>
<sequence length="555" mass="62300">MSPHLCRDQTQNSPSNENASLSIMGREINEDRILELEKKIEEGTGDMIQLKRARNSLLNVSTRVPLEILGYIFCWRAFPNSDHFCPSEPQKGSYKFLLVCHHWLEVAFHTPELWSYWGNTLGQWLRRSKRAGTPSVTDLVLIGLQLGHDLVPLHGTLRNALRERAERNTIRSIHLSTLKSSLQTSIFSALTPDGEDIRYTSVEAVSLRHVKVSNFFARHRFPKLRYLHLSVGVRIPSWKDLGSNITTLTTLFIIVDHETGVPTTTQLLSILSSNPRLRDLTLSNLMMMGGMPTISASLCQLTRFSVGGYLHPVSQLLQQLDYPGSMAEMTLSVSHDVVEDLVGFLGPYLQDCILRDGRFSEGLGIFVESFPASVSIQASTDHDVDGQRETFASFTANFRANRPPRNRVRFCSDFFAHTPVDYVVYFGGQLSMDEIRRIAPTMPQVQELHLVGAQLADRFLQSNSAGPLDEEKLFPSLQRLHLENANFGDDESWGALLSYLVHQTSGGQRISLAISGLPRHICKDVVAAVESLVEELVYDFSPDNDCPRCLSAQNY</sequence>
<reference evidence="2" key="2">
    <citation type="submission" date="2020-11" db="EMBL/GenBank/DDBJ databases">
        <authorList>
            <consortium name="DOE Joint Genome Institute"/>
            <person name="Kuo A."/>
            <person name="Miyauchi S."/>
            <person name="Kiss E."/>
            <person name="Drula E."/>
            <person name="Kohler A."/>
            <person name="Sanchez-Garcia M."/>
            <person name="Andreopoulos B."/>
            <person name="Barry K.W."/>
            <person name="Bonito G."/>
            <person name="Buee M."/>
            <person name="Carver A."/>
            <person name="Chen C."/>
            <person name="Cichocki N."/>
            <person name="Clum A."/>
            <person name="Culley D."/>
            <person name="Crous P.W."/>
            <person name="Fauchery L."/>
            <person name="Girlanda M."/>
            <person name="Hayes R."/>
            <person name="Keri Z."/>
            <person name="Labutti K."/>
            <person name="Lipzen A."/>
            <person name="Lombard V."/>
            <person name="Magnuson J."/>
            <person name="Maillard F."/>
            <person name="Morin E."/>
            <person name="Murat C."/>
            <person name="Nolan M."/>
            <person name="Ohm R."/>
            <person name="Pangilinan J."/>
            <person name="Pereira M."/>
            <person name="Perotto S."/>
            <person name="Peter M."/>
            <person name="Riley R."/>
            <person name="Sitrit Y."/>
            <person name="Stielow B."/>
            <person name="Szollosi G."/>
            <person name="Zifcakova L."/>
            <person name="Stursova M."/>
            <person name="Spatafora J.W."/>
            <person name="Tedersoo L."/>
            <person name="Vaario L.-M."/>
            <person name="Yamada A."/>
            <person name="Yan M."/>
            <person name="Wang P."/>
            <person name="Xu J."/>
            <person name="Bruns T."/>
            <person name="Baldrian P."/>
            <person name="Vilgalys R."/>
            <person name="Henrissat B."/>
            <person name="Grigoriev I.V."/>
            <person name="Hibbett D."/>
            <person name="Nagy L.G."/>
            <person name="Martin F.M."/>
        </authorList>
    </citation>
    <scope>NUCLEOTIDE SEQUENCE</scope>
    <source>
        <strain evidence="2">UH-Tt-Lm1</strain>
    </source>
</reference>
<comment type="caution">
    <text evidence="2">The sequence shown here is derived from an EMBL/GenBank/DDBJ whole genome shotgun (WGS) entry which is preliminary data.</text>
</comment>
<dbReference type="OrthoDB" id="3229088at2759"/>
<organism evidence="2 3">
    <name type="scientific">Thelephora terrestris</name>
    <dbReference type="NCBI Taxonomy" id="56493"/>
    <lineage>
        <taxon>Eukaryota</taxon>
        <taxon>Fungi</taxon>
        <taxon>Dikarya</taxon>
        <taxon>Basidiomycota</taxon>
        <taxon>Agaricomycotina</taxon>
        <taxon>Agaricomycetes</taxon>
        <taxon>Thelephorales</taxon>
        <taxon>Thelephoraceae</taxon>
        <taxon>Thelephora</taxon>
    </lineage>
</organism>
<name>A0A9P6H4V1_9AGAM</name>
<evidence type="ECO:0008006" key="4">
    <source>
        <dbReference type="Google" id="ProtNLM"/>
    </source>
</evidence>
<evidence type="ECO:0000313" key="2">
    <source>
        <dbReference type="EMBL" id="KAF9779270.1"/>
    </source>
</evidence>
<dbReference type="EMBL" id="WIUZ02000020">
    <property type="protein sequence ID" value="KAF9779270.1"/>
    <property type="molecule type" value="Genomic_DNA"/>
</dbReference>
<evidence type="ECO:0000313" key="3">
    <source>
        <dbReference type="Proteomes" id="UP000736335"/>
    </source>
</evidence>
<reference evidence="2" key="1">
    <citation type="journal article" date="2020" name="Nat. Commun.">
        <title>Large-scale genome sequencing of mycorrhizal fungi provides insights into the early evolution of symbiotic traits.</title>
        <authorList>
            <person name="Miyauchi S."/>
            <person name="Kiss E."/>
            <person name="Kuo A."/>
            <person name="Drula E."/>
            <person name="Kohler A."/>
            <person name="Sanchez-Garcia M."/>
            <person name="Morin E."/>
            <person name="Andreopoulos B."/>
            <person name="Barry K.W."/>
            <person name="Bonito G."/>
            <person name="Buee M."/>
            <person name="Carver A."/>
            <person name="Chen C."/>
            <person name="Cichocki N."/>
            <person name="Clum A."/>
            <person name="Culley D."/>
            <person name="Crous P.W."/>
            <person name="Fauchery L."/>
            <person name="Girlanda M."/>
            <person name="Hayes R.D."/>
            <person name="Keri Z."/>
            <person name="LaButti K."/>
            <person name="Lipzen A."/>
            <person name="Lombard V."/>
            <person name="Magnuson J."/>
            <person name="Maillard F."/>
            <person name="Murat C."/>
            <person name="Nolan M."/>
            <person name="Ohm R.A."/>
            <person name="Pangilinan J."/>
            <person name="Pereira M.F."/>
            <person name="Perotto S."/>
            <person name="Peter M."/>
            <person name="Pfister S."/>
            <person name="Riley R."/>
            <person name="Sitrit Y."/>
            <person name="Stielow J.B."/>
            <person name="Szollosi G."/>
            <person name="Zifcakova L."/>
            <person name="Stursova M."/>
            <person name="Spatafora J.W."/>
            <person name="Tedersoo L."/>
            <person name="Vaario L.M."/>
            <person name="Yamada A."/>
            <person name="Yan M."/>
            <person name="Wang P."/>
            <person name="Xu J."/>
            <person name="Bruns T."/>
            <person name="Baldrian P."/>
            <person name="Vilgalys R."/>
            <person name="Dunand C."/>
            <person name="Henrissat B."/>
            <person name="Grigoriev I.V."/>
            <person name="Hibbett D."/>
            <person name="Nagy L.G."/>
            <person name="Martin F.M."/>
        </authorList>
    </citation>
    <scope>NUCLEOTIDE SEQUENCE</scope>
    <source>
        <strain evidence="2">UH-Tt-Lm1</strain>
    </source>
</reference>
<dbReference type="Proteomes" id="UP000736335">
    <property type="component" value="Unassembled WGS sequence"/>
</dbReference>
<dbReference type="SUPFAM" id="SSF52047">
    <property type="entry name" value="RNI-like"/>
    <property type="match status" value="1"/>
</dbReference>
<dbReference type="AlphaFoldDB" id="A0A9P6H4V1"/>